<feature type="domain" description="UspA" evidence="2">
    <location>
        <begin position="7"/>
        <end position="163"/>
    </location>
</feature>
<dbReference type="Proteomes" id="UP000010808">
    <property type="component" value="Chromosome"/>
</dbReference>
<dbReference type="RefSeq" id="WP_015337379.1">
    <property type="nucleotide sequence ID" value="NC_020055.1"/>
</dbReference>
<dbReference type="HOGENOM" id="CLU_049301_16_2_7"/>
<dbReference type="InterPro" id="IPR006016">
    <property type="entry name" value="UspA"/>
</dbReference>
<dbReference type="Pfam" id="PF00582">
    <property type="entry name" value="Usp"/>
    <property type="match status" value="1"/>
</dbReference>
<evidence type="ECO:0000313" key="3">
    <source>
        <dbReference type="EMBL" id="CCO24781.1"/>
    </source>
</evidence>
<gene>
    <name evidence="3" type="ORF">DESAM_22514</name>
</gene>
<dbReference type="OrthoDB" id="5420527at2"/>
<dbReference type="SUPFAM" id="SSF52402">
    <property type="entry name" value="Adenine nucleotide alpha hydrolases-like"/>
    <property type="match status" value="1"/>
</dbReference>
<dbReference type="AlphaFoldDB" id="L0RGR1"/>
<dbReference type="eggNOG" id="COG0589">
    <property type="taxonomic scope" value="Bacteria"/>
</dbReference>
<dbReference type="InterPro" id="IPR014729">
    <property type="entry name" value="Rossmann-like_a/b/a_fold"/>
</dbReference>
<dbReference type="EMBL" id="FO203522">
    <property type="protein sequence ID" value="CCO24781.1"/>
    <property type="molecule type" value="Genomic_DNA"/>
</dbReference>
<organism evidence="3 4">
    <name type="scientific">Maridesulfovibrio hydrothermalis AM13 = DSM 14728</name>
    <dbReference type="NCBI Taxonomy" id="1121451"/>
    <lineage>
        <taxon>Bacteria</taxon>
        <taxon>Pseudomonadati</taxon>
        <taxon>Thermodesulfobacteriota</taxon>
        <taxon>Desulfovibrionia</taxon>
        <taxon>Desulfovibrionales</taxon>
        <taxon>Desulfovibrionaceae</taxon>
        <taxon>Maridesulfovibrio</taxon>
    </lineage>
</organism>
<evidence type="ECO:0000313" key="4">
    <source>
        <dbReference type="Proteomes" id="UP000010808"/>
    </source>
</evidence>
<sequence>MDTINMKMLVAFDGSENSFKAINYVGGVARNCAGCEIVLLYVERLPDKDLFSDDKSWKDQCEKNEHDITIKLTEARKKLVSMGVSEEEVEVEYFASCKSPFHETDVCSTGRSIGMDILRLREEGGYGTIVIGRRGVSKAEEFLFGSVSTKVVQSAVDCTVWVVS</sequence>
<dbReference type="PANTHER" id="PTHR46268">
    <property type="entry name" value="STRESS RESPONSE PROTEIN NHAX"/>
    <property type="match status" value="1"/>
</dbReference>
<comment type="similarity">
    <text evidence="1">Belongs to the universal stress protein A family.</text>
</comment>
<dbReference type="STRING" id="1121451.DESAM_22514"/>
<keyword evidence="4" id="KW-1185">Reference proteome</keyword>
<accession>L0RGR1</accession>
<proteinExistence type="inferred from homology"/>
<name>L0RGR1_9BACT</name>
<dbReference type="InterPro" id="IPR006015">
    <property type="entry name" value="Universal_stress_UspA"/>
</dbReference>
<evidence type="ECO:0000259" key="2">
    <source>
        <dbReference type="Pfam" id="PF00582"/>
    </source>
</evidence>
<evidence type="ECO:0000256" key="1">
    <source>
        <dbReference type="ARBA" id="ARBA00008791"/>
    </source>
</evidence>
<dbReference type="PATRIC" id="fig|1121451.3.peg.2725"/>
<dbReference type="PANTHER" id="PTHR46268:SF6">
    <property type="entry name" value="UNIVERSAL STRESS PROTEIN UP12"/>
    <property type="match status" value="1"/>
</dbReference>
<protein>
    <submittedName>
        <fullName evidence="3">UspA domain protein</fullName>
    </submittedName>
</protein>
<dbReference type="KEGG" id="dhy:DESAM_22514"/>
<dbReference type="PRINTS" id="PR01438">
    <property type="entry name" value="UNVRSLSTRESS"/>
</dbReference>
<dbReference type="Gene3D" id="3.40.50.620">
    <property type="entry name" value="HUPs"/>
    <property type="match status" value="1"/>
</dbReference>
<reference evidence="3 4" key="1">
    <citation type="submission" date="2012-10" db="EMBL/GenBank/DDBJ databases">
        <authorList>
            <person name="Genoscope - CEA"/>
        </authorList>
    </citation>
    <scope>NUCLEOTIDE SEQUENCE [LARGE SCALE GENOMIC DNA]</scope>
    <source>
        <strain evidence="4">AM13 / DSM 14728</strain>
    </source>
</reference>
<dbReference type="CDD" id="cd00293">
    <property type="entry name" value="USP-like"/>
    <property type="match status" value="1"/>
</dbReference>